<gene>
    <name evidence="1" type="ORF">UY32_C0002G0068</name>
</gene>
<dbReference type="Proteomes" id="UP000034600">
    <property type="component" value="Unassembled WGS sequence"/>
</dbReference>
<organism evidence="1 2">
    <name type="scientific">Candidatus Jorgensenbacteria bacterium GW2011_GWC1_48_8</name>
    <dbReference type="NCBI Taxonomy" id="1618666"/>
    <lineage>
        <taxon>Bacteria</taxon>
        <taxon>Candidatus Joergenseniibacteriota</taxon>
    </lineage>
</organism>
<evidence type="ECO:0000313" key="2">
    <source>
        <dbReference type="Proteomes" id="UP000034600"/>
    </source>
</evidence>
<protein>
    <submittedName>
        <fullName evidence="1">Uncharacterized protein</fullName>
    </submittedName>
</protein>
<name>A0A0G1UYW0_9BACT</name>
<dbReference type="EMBL" id="LCPO01000002">
    <property type="protein sequence ID" value="KKU99332.1"/>
    <property type="molecule type" value="Genomic_DNA"/>
</dbReference>
<sequence>MGKERYEPIPEEMQKAESSMERVQQELSKIRERYYAERLEIAQREGIPPEVLEETFLTLDKTHDGGEDKEWQFIRGKIKNLRVSGSRPEKGFTVYVDIDGKQMPMSDAGLFWGKFGDLAKSFSEEQEQVEEALQKDWETIEKGEASQAEAEQAKELLRDILD</sequence>
<reference evidence="1 2" key="1">
    <citation type="journal article" date="2015" name="Nature">
        <title>rRNA introns, odd ribosomes, and small enigmatic genomes across a large radiation of phyla.</title>
        <authorList>
            <person name="Brown C.T."/>
            <person name="Hug L.A."/>
            <person name="Thomas B.C."/>
            <person name="Sharon I."/>
            <person name="Castelle C.J."/>
            <person name="Singh A."/>
            <person name="Wilkins M.J."/>
            <person name="Williams K.H."/>
            <person name="Banfield J.F."/>
        </authorList>
    </citation>
    <scope>NUCLEOTIDE SEQUENCE [LARGE SCALE GENOMIC DNA]</scope>
</reference>
<dbReference type="AlphaFoldDB" id="A0A0G1UYW0"/>
<proteinExistence type="predicted"/>
<accession>A0A0G1UYW0</accession>
<evidence type="ECO:0000313" key="1">
    <source>
        <dbReference type="EMBL" id="KKU99332.1"/>
    </source>
</evidence>
<comment type="caution">
    <text evidence="1">The sequence shown here is derived from an EMBL/GenBank/DDBJ whole genome shotgun (WGS) entry which is preliminary data.</text>
</comment>